<evidence type="ECO:0000256" key="6">
    <source>
        <dbReference type="ARBA" id="ARBA00023180"/>
    </source>
</evidence>
<dbReference type="EMBL" id="JAGPXF010000002">
    <property type="protein sequence ID" value="KAH7256589.1"/>
    <property type="molecule type" value="Genomic_DNA"/>
</dbReference>
<dbReference type="Pfam" id="PF07690">
    <property type="entry name" value="MFS_1"/>
    <property type="match status" value="2"/>
</dbReference>
<protein>
    <submittedName>
        <fullName evidence="10">Major facilitator superfamily domain-containing protein</fullName>
    </submittedName>
</protein>
<evidence type="ECO:0000256" key="4">
    <source>
        <dbReference type="ARBA" id="ARBA00022989"/>
    </source>
</evidence>
<feature type="transmembrane region" description="Helical" evidence="8">
    <location>
        <begin position="305"/>
        <end position="326"/>
    </location>
</feature>
<evidence type="ECO:0000313" key="11">
    <source>
        <dbReference type="Proteomes" id="UP000813427"/>
    </source>
</evidence>
<dbReference type="PANTHER" id="PTHR23504:SF8">
    <property type="entry name" value="TRANSPORTER, PUTATIVE (AFU_ORTHOLOGUE AFUA_1G03730)-RELATED"/>
    <property type="match status" value="1"/>
</dbReference>
<dbReference type="InterPro" id="IPR036259">
    <property type="entry name" value="MFS_trans_sf"/>
</dbReference>
<feature type="domain" description="Major facilitator superfamily (MFS) profile" evidence="9">
    <location>
        <begin position="32"/>
        <end position="510"/>
    </location>
</feature>
<accession>A0A8K0S3K1</accession>
<keyword evidence="5 8" id="KW-0472">Membrane</keyword>
<reference evidence="10" key="1">
    <citation type="journal article" date="2021" name="Nat. Commun.">
        <title>Genetic determinants of endophytism in the Arabidopsis root mycobiome.</title>
        <authorList>
            <person name="Mesny F."/>
            <person name="Miyauchi S."/>
            <person name="Thiergart T."/>
            <person name="Pickel B."/>
            <person name="Atanasova L."/>
            <person name="Karlsson M."/>
            <person name="Huettel B."/>
            <person name="Barry K.W."/>
            <person name="Haridas S."/>
            <person name="Chen C."/>
            <person name="Bauer D."/>
            <person name="Andreopoulos W."/>
            <person name="Pangilinan J."/>
            <person name="LaButti K."/>
            <person name="Riley R."/>
            <person name="Lipzen A."/>
            <person name="Clum A."/>
            <person name="Drula E."/>
            <person name="Henrissat B."/>
            <person name="Kohler A."/>
            <person name="Grigoriev I.V."/>
            <person name="Martin F.M."/>
            <person name="Hacquard S."/>
        </authorList>
    </citation>
    <scope>NUCLEOTIDE SEQUENCE</scope>
    <source>
        <strain evidence="10">MPI-SDFR-AT-0068</strain>
    </source>
</reference>
<comment type="subcellular location">
    <subcellularLocation>
        <location evidence="1">Membrane</location>
        <topology evidence="1">Multi-pass membrane protein</topology>
    </subcellularLocation>
</comment>
<dbReference type="Proteomes" id="UP000813427">
    <property type="component" value="Unassembled WGS sequence"/>
</dbReference>
<feature type="transmembrane region" description="Helical" evidence="8">
    <location>
        <begin position="202"/>
        <end position="226"/>
    </location>
</feature>
<feature type="transmembrane region" description="Helical" evidence="8">
    <location>
        <begin position="386"/>
        <end position="408"/>
    </location>
</feature>
<evidence type="ECO:0000256" key="7">
    <source>
        <dbReference type="SAM" id="MobiDB-lite"/>
    </source>
</evidence>
<feature type="transmembrane region" description="Helical" evidence="8">
    <location>
        <begin position="483"/>
        <end position="505"/>
    </location>
</feature>
<dbReference type="InterPro" id="IPR011701">
    <property type="entry name" value="MFS"/>
</dbReference>
<evidence type="ECO:0000256" key="8">
    <source>
        <dbReference type="SAM" id="Phobius"/>
    </source>
</evidence>
<dbReference type="PROSITE" id="PS50850">
    <property type="entry name" value="MFS"/>
    <property type="match status" value="1"/>
</dbReference>
<feature type="region of interest" description="Disordered" evidence="7">
    <location>
        <begin position="252"/>
        <end position="294"/>
    </location>
</feature>
<evidence type="ECO:0000256" key="5">
    <source>
        <dbReference type="ARBA" id="ARBA00023136"/>
    </source>
</evidence>
<feature type="compositionally biased region" description="Low complexity" evidence="7">
    <location>
        <begin position="529"/>
        <end position="542"/>
    </location>
</feature>
<dbReference type="AlphaFoldDB" id="A0A8K0S3K1"/>
<feature type="transmembrane region" description="Helical" evidence="8">
    <location>
        <begin position="160"/>
        <end position="182"/>
    </location>
</feature>
<evidence type="ECO:0000256" key="1">
    <source>
        <dbReference type="ARBA" id="ARBA00004141"/>
    </source>
</evidence>
<sequence>MTTKGGPKLPKQQLAILGKFWGYPQTPPDLRANTVLAIARIAEPMAYTSVFPYLPSMVASFGVPTNKVGSWVGLTSGVFSISQSITAVAWGKASDTYGRKPMIILGLLSTMICFIVWGMSTSLPMAIAVRAIQGGGNGNVGIIRTVVAEMVPQRELQPRAFSIMPIVWSLGSIIGPAFGGFFAEPAEQYPKIFGHIEFFKRFPYALPNLILTIFFLLSVTVATLFLHETLPSKKGHRDWGLLVGERITRSFKTAPPAPSTRRPSFVDGEATSPLLPNKVAPKRAHESSEGDKKERVLTRQTAMNLLAYTFLAFHSVAYDQILSVFLRHPVEKHTPENTAFPFYFAGGFGMSHSQVGTIYTTYGIVCGGIQFLLYPTIVARYGVSRCFRICCLLMPLAYFLTPYCVLFPTHQTRMAALLFVMFIKAAGIIVAFPSTTILLTNSCPSLRVLGTLNGYATTFSGLGRAFGPASTGALFSWGADHGYVVTAWFFLMFIAILGAVPAYLVEDGAGPSASAATSAENSDSENEEGSSSSSTLLRPDGSAIASDSEDEERPLNKARSGEQSYGTIKGSRK</sequence>
<dbReference type="GO" id="GO:0016020">
    <property type="term" value="C:membrane"/>
    <property type="evidence" value="ECO:0007669"/>
    <property type="project" value="UniProtKB-SubCell"/>
</dbReference>
<dbReference type="CDD" id="cd17330">
    <property type="entry name" value="MFS_SLC46_TetA_like"/>
    <property type="match status" value="1"/>
</dbReference>
<keyword evidence="3 8" id="KW-0812">Transmembrane</keyword>
<evidence type="ECO:0000256" key="3">
    <source>
        <dbReference type="ARBA" id="ARBA00022692"/>
    </source>
</evidence>
<dbReference type="OrthoDB" id="10262656at2759"/>
<feature type="compositionally biased region" description="Basic and acidic residues" evidence="7">
    <location>
        <begin position="283"/>
        <end position="294"/>
    </location>
</feature>
<feature type="transmembrane region" description="Helical" evidence="8">
    <location>
        <begin position="102"/>
        <end position="120"/>
    </location>
</feature>
<dbReference type="SUPFAM" id="SSF103473">
    <property type="entry name" value="MFS general substrate transporter"/>
    <property type="match status" value="1"/>
</dbReference>
<keyword evidence="2" id="KW-0813">Transport</keyword>
<feature type="transmembrane region" description="Helical" evidence="8">
    <location>
        <begin position="71"/>
        <end position="90"/>
    </location>
</feature>
<gene>
    <name evidence="10" type="ORF">BKA59DRAFT_490615</name>
</gene>
<feature type="transmembrane region" description="Helical" evidence="8">
    <location>
        <begin position="356"/>
        <end position="374"/>
    </location>
</feature>
<dbReference type="GO" id="GO:0022857">
    <property type="term" value="F:transmembrane transporter activity"/>
    <property type="evidence" value="ECO:0007669"/>
    <property type="project" value="InterPro"/>
</dbReference>
<keyword evidence="11" id="KW-1185">Reference proteome</keyword>
<keyword evidence="6" id="KW-0325">Glycoprotein</keyword>
<comment type="caution">
    <text evidence="10">The sequence shown here is derived from an EMBL/GenBank/DDBJ whole genome shotgun (WGS) entry which is preliminary data.</text>
</comment>
<feature type="region of interest" description="Disordered" evidence="7">
    <location>
        <begin position="514"/>
        <end position="573"/>
    </location>
</feature>
<evidence type="ECO:0000259" key="9">
    <source>
        <dbReference type="PROSITE" id="PS50850"/>
    </source>
</evidence>
<evidence type="ECO:0000256" key="2">
    <source>
        <dbReference type="ARBA" id="ARBA00022448"/>
    </source>
</evidence>
<name>A0A8K0S3K1_9HYPO</name>
<organism evidence="10 11">
    <name type="scientific">Fusarium tricinctum</name>
    <dbReference type="NCBI Taxonomy" id="61284"/>
    <lineage>
        <taxon>Eukaryota</taxon>
        <taxon>Fungi</taxon>
        <taxon>Dikarya</taxon>
        <taxon>Ascomycota</taxon>
        <taxon>Pezizomycotina</taxon>
        <taxon>Sordariomycetes</taxon>
        <taxon>Hypocreomycetidae</taxon>
        <taxon>Hypocreales</taxon>
        <taxon>Nectriaceae</taxon>
        <taxon>Fusarium</taxon>
        <taxon>Fusarium tricinctum species complex</taxon>
    </lineage>
</organism>
<dbReference type="Gene3D" id="1.20.1250.20">
    <property type="entry name" value="MFS general substrate transporter like domains"/>
    <property type="match status" value="1"/>
</dbReference>
<keyword evidence="4 8" id="KW-1133">Transmembrane helix</keyword>
<dbReference type="InterPro" id="IPR020846">
    <property type="entry name" value="MFS_dom"/>
</dbReference>
<feature type="transmembrane region" description="Helical" evidence="8">
    <location>
        <begin position="414"/>
        <end position="440"/>
    </location>
</feature>
<feature type="transmembrane region" description="Helical" evidence="8">
    <location>
        <begin position="452"/>
        <end position="477"/>
    </location>
</feature>
<proteinExistence type="predicted"/>
<dbReference type="PANTHER" id="PTHR23504">
    <property type="entry name" value="MAJOR FACILITATOR SUPERFAMILY DOMAIN-CONTAINING PROTEIN 10"/>
    <property type="match status" value="1"/>
</dbReference>
<evidence type="ECO:0000313" key="10">
    <source>
        <dbReference type="EMBL" id="KAH7256589.1"/>
    </source>
</evidence>